<evidence type="ECO:0000259" key="1">
    <source>
        <dbReference type="PROSITE" id="PS51658"/>
    </source>
</evidence>
<protein>
    <submittedName>
        <fullName evidence="2">Bifunctional nuclease family protein</fullName>
    </submittedName>
</protein>
<dbReference type="SUPFAM" id="SSF103256">
    <property type="entry name" value="Hypothetical protein TM0160"/>
    <property type="match status" value="1"/>
</dbReference>
<dbReference type="AlphaFoldDB" id="A0A399FZZ3"/>
<gene>
    <name evidence="2" type="ORF">B9J77_00420</name>
</gene>
<accession>A0A399FZZ3</accession>
<name>A0A399FZZ3_UNCN2</name>
<dbReference type="Gene3D" id="3.10.690.10">
    <property type="entry name" value="Bifunctional nuclease domain"/>
    <property type="match status" value="1"/>
</dbReference>
<evidence type="ECO:0000313" key="3">
    <source>
        <dbReference type="Proteomes" id="UP000266287"/>
    </source>
</evidence>
<dbReference type="InterPro" id="IPR036104">
    <property type="entry name" value="BFN_sf"/>
</dbReference>
<dbReference type="InterPro" id="IPR003729">
    <property type="entry name" value="Bi_nuclease_dom"/>
</dbReference>
<evidence type="ECO:0000313" key="2">
    <source>
        <dbReference type="EMBL" id="RII01036.1"/>
    </source>
</evidence>
<feature type="domain" description="BFN" evidence="1">
    <location>
        <begin position="23"/>
        <end position="153"/>
    </location>
</feature>
<comment type="caution">
    <text evidence="2">The sequence shown here is derived from an EMBL/GenBank/DDBJ whole genome shotgun (WGS) entry which is preliminary data.</text>
</comment>
<dbReference type="PROSITE" id="PS51658">
    <property type="entry name" value="BFN"/>
    <property type="match status" value="1"/>
</dbReference>
<dbReference type="GO" id="GO:0004518">
    <property type="term" value="F:nuclease activity"/>
    <property type="evidence" value="ECO:0007669"/>
    <property type="project" value="InterPro"/>
</dbReference>
<organism evidence="2 3">
    <name type="scientific">candidate division NPL-UPA2 bacterium Unc8</name>
    <dbReference type="NCBI Taxonomy" id="1980939"/>
    <lineage>
        <taxon>Bacteria</taxon>
    </lineage>
</organism>
<sequence>MNKLLLVALFLLIGAKLWAGEEVIEMSVATVTIDPHTRAPVVVLRGEKEAVLPIVIGTAEARAIALALDKVTVPRPMTHDLLSSLVEKLGARVSKIFIHDLRDGIFFAQVILIKNGERLILDSRPSDAIALALRTGSPIIVAEKIVTRITTPEVEVKERIWI</sequence>
<dbReference type="Pfam" id="PF02577">
    <property type="entry name" value="BFN_dom"/>
    <property type="match status" value="1"/>
</dbReference>
<reference evidence="2 3" key="1">
    <citation type="submission" date="2018-08" db="EMBL/GenBank/DDBJ databases">
        <title>Draft genome of candidate division NPL-UPA2 bacterium Unc8 that adapted to ultra-basic serpentinizing groundwater.</title>
        <authorList>
            <person name="Ishii S."/>
            <person name="Suzuki S."/>
            <person name="Nealson K.H."/>
        </authorList>
    </citation>
    <scope>NUCLEOTIDE SEQUENCE [LARGE SCALE GENOMIC DNA]</scope>
    <source>
        <strain evidence="2">Unc8</strain>
    </source>
</reference>
<proteinExistence type="predicted"/>
<dbReference type="Proteomes" id="UP000266287">
    <property type="component" value="Unassembled WGS sequence"/>
</dbReference>
<dbReference type="EMBL" id="NDHY01000001">
    <property type="protein sequence ID" value="RII01036.1"/>
    <property type="molecule type" value="Genomic_DNA"/>
</dbReference>
<dbReference type="PANTHER" id="PTHR15160:SF1">
    <property type="entry name" value="VON HIPPEL-LINDAU DISEASE TUMOR SUPPRESSOR"/>
    <property type="match status" value="1"/>
</dbReference>
<dbReference type="PANTHER" id="PTHR15160">
    <property type="entry name" value="VON HIPPEL-LINDAU PROTEIN"/>
    <property type="match status" value="1"/>
</dbReference>